<keyword evidence="3" id="KW-1185">Reference proteome</keyword>
<evidence type="ECO:0000313" key="3">
    <source>
        <dbReference type="Proteomes" id="UP000628669"/>
    </source>
</evidence>
<feature type="transmembrane region" description="Helical" evidence="1">
    <location>
        <begin position="109"/>
        <end position="131"/>
    </location>
</feature>
<dbReference type="RefSeq" id="WP_200245692.1">
    <property type="nucleotide sequence ID" value="NZ_JAENHK010000010.1"/>
</dbReference>
<dbReference type="InterPro" id="IPR018750">
    <property type="entry name" value="DUF2306_membrane"/>
</dbReference>
<organism evidence="2 3">
    <name type="scientific">Chryseobacterium paridis</name>
    <dbReference type="NCBI Taxonomy" id="2800328"/>
    <lineage>
        <taxon>Bacteria</taxon>
        <taxon>Pseudomonadati</taxon>
        <taxon>Bacteroidota</taxon>
        <taxon>Flavobacteriia</taxon>
        <taxon>Flavobacteriales</taxon>
        <taxon>Weeksellaceae</taxon>
        <taxon>Chryseobacterium group</taxon>
        <taxon>Chryseobacterium</taxon>
    </lineage>
</organism>
<dbReference type="Pfam" id="PF10067">
    <property type="entry name" value="DUF2306"/>
    <property type="match status" value="1"/>
</dbReference>
<keyword evidence="1" id="KW-0812">Transmembrane</keyword>
<feature type="transmembrane region" description="Helical" evidence="1">
    <location>
        <begin position="7"/>
        <end position="25"/>
    </location>
</feature>
<protein>
    <submittedName>
        <fullName evidence="2">DUF2306 domain-containing protein</fullName>
    </submittedName>
</protein>
<proteinExistence type="predicted"/>
<sequence>MKKLMFIIFAVLALLIGLYPLIYVFVDHKYTFLSSKAPEILNNPIWRFAFFCHIIFGSISLFIGWRQFGSGFRNKHKKLHRIIGKTYILSVIVSSLASIYMGFYANGNIVSSSGFVSLGIIWLLTTVLALLKIKKGDIIQHQNFMTYSYACTFAAVTLRLWTPILKHMIVTPGLSYLVVAWLCWVPNLMVAYFLNRRRFTKKDIVGPSPFKKANTEKIL</sequence>
<feature type="transmembrane region" description="Helical" evidence="1">
    <location>
        <begin position="143"/>
        <end position="162"/>
    </location>
</feature>
<feature type="transmembrane region" description="Helical" evidence="1">
    <location>
        <begin position="45"/>
        <end position="65"/>
    </location>
</feature>
<dbReference type="EMBL" id="JAENHK010000010">
    <property type="protein sequence ID" value="MBK1896246.1"/>
    <property type="molecule type" value="Genomic_DNA"/>
</dbReference>
<gene>
    <name evidence="2" type="ORF">JHL15_10820</name>
</gene>
<keyword evidence="1" id="KW-1133">Transmembrane helix</keyword>
<reference evidence="3" key="1">
    <citation type="submission" date="2021-01" db="EMBL/GenBank/DDBJ databases">
        <title>Genome public.</title>
        <authorList>
            <person name="Liu C."/>
            <person name="Sun Q."/>
        </authorList>
    </citation>
    <scope>NUCLEOTIDE SEQUENCE [LARGE SCALE GENOMIC DNA]</scope>
    <source>
        <strain evidence="3">YIM B02567</strain>
    </source>
</reference>
<feature type="transmembrane region" description="Helical" evidence="1">
    <location>
        <begin position="174"/>
        <end position="194"/>
    </location>
</feature>
<comment type="caution">
    <text evidence="2">The sequence shown here is derived from an EMBL/GenBank/DDBJ whole genome shotgun (WGS) entry which is preliminary data.</text>
</comment>
<accession>A0ABS1FUZ3</accession>
<evidence type="ECO:0000313" key="2">
    <source>
        <dbReference type="EMBL" id="MBK1896246.1"/>
    </source>
</evidence>
<dbReference type="Proteomes" id="UP000628669">
    <property type="component" value="Unassembled WGS sequence"/>
</dbReference>
<evidence type="ECO:0000256" key="1">
    <source>
        <dbReference type="SAM" id="Phobius"/>
    </source>
</evidence>
<feature type="transmembrane region" description="Helical" evidence="1">
    <location>
        <begin position="86"/>
        <end position="103"/>
    </location>
</feature>
<name>A0ABS1FUZ3_9FLAO</name>
<keyword evidence="1" id="KW-0472">Membrane</keyword>